<dbReference type="InterPro" id="IPR036926">
    <property type="entry name" value="Thymidate_synth/dCMP_Mease_sf"/>
</dbReference>
<dbReference type="NCBIfam" id="NF002497">
    <property type="entry name" value="PRK01827.1-3"/>
    <property type="match status" value="1"/>
</dbReference>
<dbReference type="GO" id="GO:0032259">
    <property type="term" value="P:methylation"/>
    <property type="evidence" value="ECO:0007669"/>
    <property type="project" value="UniProtKB-KW"/>
</dbReference>
<dbReference type="AlphaFoldDB" id="W6UED6"/>
<dbReference type="NCBIfam" id="TIGR03284">
    <property type="entry name" value="thym_sym"/>
    <property type="match status" value="1"/>
</dbReference>
<evidence type="ECO:0000256" key="7">
    <source>
        <dbReference type="ARBA" id="ARBA00022727"/>
    </source>
</evidence>
<gene>
    <name evidence="11" type="ORF">EGR_05276</name>
</gene>
<evidence type="ECO:0000256" key="9">
    <source>
        <dbReference type="PROSITE-ProRule" id="PRU10016"/>
    </source>
</evidence>
<evidence type="ECO:0000313" key="12">
    <source>
        <dbReference type="Proteomes" id="UP000019149"/>
    </source>
</evidence>
<dbReference type="GO" id="GO:0005739">
    <property type="term" value="C:mitochondrion"/>
    <property type="evidence" value="ECO:0007669"/>
    <property type="project" value="TreeGrafter"/>
</dbReference>
<comment type="caution">
    <text evidence="11">The sequence shown here is derived from an EMBL/GenBank/DDBJ whole genome shotgun (WGS) entry which is preliminary data.</text>
</comment>
<dbReference type="GO" id="GO:0005829">
    <property type="term" value="C:cytosol"/>
    <property type="evidence" value="ECO:0007669"/>
    <property type="project" value="TreeGrafter"/>
</dbReference>
<sequence>MFIARGPIALFSNFPSERLCIYASSSLCSPRLMSETRKSAGKENEGPFPYDTETIYGEAGYLNLVRRVLTEGVLRQDRTGTGTWSIFGPQMRFDLRKGDFPLLTTKQTFFRGILEELLWFIRGSTDSKELSAKKVRFWDANGSRAFLDELGFTDREEGDLGPVYGFQWRHCGADYIDCKTDYSGQGVDQLANCIKLIRERPWDRRILLVAWNARDLHKMVLPPCHCLVQFYVANEELSCMLYQRSGDIGLGIPFNIASYALLTLMIAHVTGLKPGEFVHTIGDCHIYTNHQEALELQIKRKPRPFPKLLIKREVKEIDEFIAEDFELVGYDPHPKIVMQMAV</sequence>
<evidence type="ECO:0000256" key="3">
    <source>
        <dbReference type="ARBA" id="ARBA00011947"/>
    </source>
</evidence>
<dbReference type="Proteomes" id="UP000019149">
    <property type="component" value="Unassembled WGS sequence"/>
</dbReference>
<evidence type="ECO:0000256" key="2">
    <source>
        <dbReference type="ARBA" id="ARBA00009972"/>
    </source>
</evidence>
<dbReference type="InterPro" id="IPR020940">
    <property type="entry name" value="Thymidylate_synthase_AS"/>
</dbReference>
<protein>
    <recommendedName>
        <fullName evidence="4">Thymidylate synthase</fullName>
        <ecNumber evidence="3">2.1.1.45</ecNumber>
    </recommendedName>
</protein>
<keyword evidence="6" id="KW-0808">Transferase</keyword>
<dbReference type="PANTHER" id="PTHR11548">
    <property type="entry name" value="THYMIDYLATE SYNTHASE 1"/>
    <property type="match status" value="1"/>
</dbReference>
<comment type="pathway">
    <text evidence="1">Pyrimidine metabolism; dTTP biosynthesis.</text>
</comment>
<keyword evidence="5" id="KW-0489">Methyltransferase</keyword>
<evidence type="ECO:0000256" key="1">
    <source>
        <dbReference type="ARBA" id="ARBA00004992"/>
    </source>
</evidence>
<dbReference type="HAMAP" id="MF_00008">
    <property type="entry name" value="Thymidy_synth_bact"/>
    <property type="match status" value="1"/>
</dbReference>
<reference evidence="11 12" key="1">
    <citation type="journal article" date="2013" name="Nat. Genet.">
        <title>The genome of the hydatid tapeworm Echinococcus granulosus.</title>
        <authorList>
            <person name="Zheng H."/>
            <person name="Zhang W."/>
            <person name="Zhang L."/>
            <person name="Zhang Z."/>
            <person name="Li J."/>
            <person name="Lu G."/>
            <person name="Zhu Y."/>
            <person name="Wang Y."/>
            <person name="Huang Y."/>
            <person name="Liu J."/>
            <person name="Kang H."/>
            <person name="Chen J."/>
            <person name="Wang L."/>
            <person name="Chen A."/>
            <person name="Yu S."/>
            <person name="Gao Z."/>
            <person name="Jin L."/>
            <person name="Gu W."/>
            <person name="Wang Z."/>
            <person name="Zhao L."/>
            <person name="Shi B."/>
            <person name="Wen H."/>
            <person name="Lin R."/>
            <person name="Jones M.K."/>
            <person name="Brejova B."/>
            <person name="Vinar T."/>
            <person name="Zhao G."/>
            <person name="McManus D.P."/>
            <person name="Chen Z."/>
            <person name="Zhou Y."/>
            <person name="Wang S."/>
        </authorList>
    </citation>
    <scope>NUCLEOTIDE SEQUENCE [LARGE SCALE GENOMIC DNA]</scope>
</reference>
<dbReference type="UniPathway" id="UPA00575"/>
<dbReference type="CDD" id="cd00351">
    <property type="entry name" value="TS_Pyrimidine_HMase"/>
    <property type="match status" value="1"/>
</dbReference>
<dbReference type="GO" id="GO:0006235">
    <property type="term" value="P:dTTP biosynthetic process"/>
    <property type="evidence" value="ECO:0007669"/>
    <property type="project" value="UniProtKB-UniPathway"/>
</dbReference>
<dbReference type="EC" id="2.1.1.45" evidence="3"/>
<evidence type="ECO:0000313" key="11">
    <source>
        <dbReference type="EMBL" id="EUB59800.1"/>
    </source>
</evidence>
<dbReference type="CTD" id="36340991"/>
<evidence type="ECO:0000256" key="6">
    <source>
        <dbReference type="ARBA" id="ARBA00022679"/>
    </source>
</evidence>
<dbReference type="InterPro" id="IPR023451">
    <property type="entry name" value="Thymidate_synth/dCMP_Mease_dom"/>
</dbReference>
<dbReference type="SUPFAM" id="SSF55831">
    <property type="entry name" value="Thymidylate synthase/dCMP hydroxymethylase"/>
    <property type="match status" value="1"/>
</dbReference>
<dbReference type="InterPro" id="IPR045097">
    <property type="entry name" value="Thymidate_synth/dCMP_Mease"/>
</dbReference>
<dbReference type="InterPro" id="IPR000398">
    <property type="entry name" value="Thymidylate_synthase"/>
</dbReference>
<evidence type="ECO:0000256" key="4">
    <source>
        <dbReference type="ARBA" id="ARBA00015931"/>
    </source>
</evidence>
<feature type="active site" evidence="9">
    <location>
        <position position="224"/>
    </location>
</feature>
<organism evidence="11 12">
    <name type="scientific">Echinococcus granulosus</name>
    <name type="common">Hydatid tapeworm</name>
    <dbReference type="NCBI Taxonomy" id="6210"/>
    <lineage>
        <taxon>Eukaryota</taxon>
        <taxon>Metazoa</taxon>
        <taxon>Spiralia</taxon>
        <taxon>Lophotrochozoa</taxon>
        <taxon>Platyhelminthes</taxon>
        <taxon>Cestoda</taxon>
        <taxon>Eucestoda</taxon>
        <taxon>Cyclophyllidea</taxon>
        <taxon>Taeniidae</taxon>
        <taxon>Echinococcus</taxon>
        <taxon>Echinococcus granulosus group</taxon>
    </lineage>
</organism>
<name>W6UED6_ECHGR</name>
<dbReference type="Pfam" id="PF00303">
    <property type="entry name" value="Thymidylat_synt"/>
    <property type="match status" value="1"/>
</dbReference>
<feature type="domain" description="Thymidylate synthase/dCMP hydroxymethylase" evidence="10">
    <location>
        <begin position="61"/>
        <end position="342"/>
    </location>
</feature>
<dbReference type="FunFam" id="3.30.572.10:FF:000002">
    <property type="entry name" value="Possible thymidylate synthase"/>
    <property type="match status" value="1"/>
</dbReference>
<dbReference type="GO" id="GO:0004799">
    <property type="term" value="F:thymidylate synthase activity"/>
    <property type="evidence" value="ECO:0007669"/>
    <property type="project" value="UniProtKB-EC"/>
</dbReference>
<dbReference type="EMBL" id="APAU02000038">
    <property type="protein sequence ID" value="EUB59800.1"/>
    <property type="molecule type" value="Genomic_DNA"/>
</dbReference>
<dbReference type="RefSeq" id="XP_024350996.1">
    <property type="nucleotide sequence ID" value="XM_024494525.1"/>
</dbReference>
<dbReference type="Gene3D" id="3.30.572.10">
    <property type="entry name" value="Thymidylate synthase/dCMP hydroxymethylase domain"/>
    <property type="match status" value="1"/>
</dbReference>
<comment type="similarity">
    <text evidence="2">Belongs to the thymidylate synthase family.</text>
</comment>
<dbReference type="GeneID" id="36340991"/>
<evidence type="ECO:0000256" key="5">
    <source>
        <dbReference type="ARBA" id="ARBA00022603"/>
    </source>
</evidence>
<dbReference type="PANTHER" id="PTHR11548:SF2">
    <property type="entry name" value="THYMIDYLATE SYNTHASE"/>
    <property type="match status" value="1"/>
</dbReference>
<dbReference type="OMA" id="AYGRFWR"/>
<dbReference type="OrthoDB" id="766at2759"/>
<dbReference type="KEGG" id="egl:EGR_05276"/>
<keyword evidence="12" id="KW-1185">Reference proteome</keyword>
<keyword evidence="7" id="KW-0545">Nucleotide biosynthesis</keyword>
<dbReference type="STRING" id="6210.W6UED6"/>
<proteinExistence type="inferred from homology"/>
<accession>W6UED6</accession>
<comment type="catalytic activity">
    <reaction evidence="8">
        <text>dUMP + (6R)-5,10-methylene-5,6,7,8-tetrahydrofolate = 7,8-dihydrofolate + dTMP</text>
        <dbReference type="Rhea" id="RHEA:12104"/>
        <dbReference type="ChEBI" id="CHEBI:15636"/>
        <dbReference type="ChEBI" id="CHEBI:57451"/>
        <dbReference type="ChEBI" id="CHEBI:63528"/>
        <dbReference type="ChEBI" id="CHEBI:246422"/>
        <dbReference type="EC" id="2.1.1.45"/>
    </reaction>
</comment>
<evidence type="ECO:0000259" key="10">
    <source>
        <dbReference type="Pfam" id="PF00303"/>
    </source>
</evidence>
<dbReference type="GO" id="GO:0006231">
    <property type="term" value="P:dTMP biosynthetic process"/>
    <property type="evidence" value="ECO:0007669"/>
    <property type="project" value="InterPro"/>
</dbReference>
<dbReference type="PRINTS" id="PR00108">
    <property type="entry name" value="THYMDSNTHASE"/>
</dbReference>
<dbReference type="PROSITE" id="PS00091">
    <property type="entry name" value="THYMIDYLATE_SYNTHASE"/>
    <property type="match status" value="1"/>
</dbReference>
<evidence type="ECO:0000256" key="8">
    <source>
        <dbReference type="ARBA" id="ARBA00047344"/>
    </source>
</evidence>